<reference evidence="1" key="1">
    <citation type="journal article" date="2019" name="bioRxiv">
        <title>The Genome of the Zebra Mussel, Dreissena polymorpha: A Resource for Invasive Species Research.</title>
        <authorList>
            <person name="McCartney M.A."/>
            <person name="Auch B."/>
            <person name="Kono T."/>
            <person name="Mallez S."/>
            <person name="Zhang Y."/>
            <person name="Obille A."/>
            <person name="Becker A."/>
            <person name="Abrahante J.E."/>
            <person name="Garbe J."/>
            <person name="Badalamenti J.P."/>
            <person name="Herman A."/>
            <person name="Mangelson H."/>
            <person name="Liachko I."/>
            <person name="Sullivan S."/>
            <person name="Sone E.D."/>
            <person name="Koren S."/>
            <person name="Silverstein K.A.T."/>
            <person name="Beckman K.B."/>
            <person name="Gohl D.M."/>
        </authorList>
    </citation>
    <scope>NUCLEOTIDE SEQUENCE</scope>
    <source>
        <strain evidence="1">Duluth1</strain>
        <tissue evidence="1">Whole animal</tissue>
    </source>
</reference>
<proteinExistence type="predicted"/>
<dbReference type="Proteomes" id="UP000828390">
    <property type="component" value="Unassembled WGS sequence"/>
</dbReference>
<gene>
    <name evidence="1" type="ORF">DPMN_048905</name>
</gene>
<dbReference type="AlphaFoldDB" id="A0A9D4DCH3"/>
<organism evidence="1 2">
    <name type="scientific">Dreissena polymorpha</name>
    <name type="common">Zebra mussel</name>
    <name type="synonym">Mytilus polymorpha</name>
    <dbReference type="NCBI Taxonomy" id="45954"/>
    <lineage>
        <taxon>Eukaryota</taxon>
        <taxon>Metazoa</taxon>
        <taxon>Spiralia</taxon>
        <taxon>Lophotrochozoa</taxon>
        <taxon>Mollusca</taxon>
        <taxon>Bivalvia</taxon>
        <taxon>Autobranchia</taxon>
        <taxon>Heteroconchia</taxon>
        <taxon>Euheterodonta</taxon>
        <taxon>Imparidentia</taxon>
        <taxon>Neoheterodontei</taxon>
        <taxon>Myida</taxon>
        <taxon>Dreissenoidea</taxon>
        <taxon>Dreissenidae</taxon>
        <taxon>Dreissena</taxon>
    </lineage>
</organism>
<evidence type="ECO:0000313" key="1">
    <source>
        <dbReference type="EMBL" id="KAH3742169.1"/>
    </source>
</evidence>
<evidence type="ECO:0000313" key="2">
    <source>
        <dbReference type="Proteomes" id="UP000828390"/>
    </source>
</evidence>
<accession>A0A9D4DCH3</accession>
<name>A0A9D4DCH3_DREPO</name>
<protein>
    <submittedName>
        <fullName evidence="1">Uncharacterized protein</fullName>
    </submittedName>
</protein>
<keyword evidence="2" id="KW-1185">Reference proteome</keyword>
<reference evidence="1" key="2">
    <citation type="submission" date="2020-11" db="EMBL/GenBank/DDBJ databases">
        <authorList>
            <person name="McCartney M.A."/>
            <person name="Auch B."/>
            <person name="Kono T."/>
            <person name="Mallez S."/>
            <person name="Becker A."/>
            <person name="Gohl D.M."/>
            <person name="Silverstein K.A.T."/>
            <person name="Koren S."/>
            <person name="Bechman K.B."/>
            <person name="Herman A."/>
            <person name="Abrahante J.E."/>
            <person name="Garbe J."/>
        </authorList>
    </citation>
    <scope>NUCLEOTIDE SEQUENCE</scope>
    <source>
        <strain evidence="1">Duluth1</strain>
        <tissue evidence="1">Whole animal</tissue>
    </source>
</reference>
<dbReference type="EMBL" id="JAIWYP010000011">
    <property type="protein sequence ID" value="KAH3742169.1"/>
    <property type="molecule type" value="Genomic_DNA"/>
</dbReference>
<comment type="caution">
    <text evidence="1">The sequence shown here is derived from an EMBL/GenBank/DDBJ whole genome shotgun (WGS) entry which is preliminary data.</text>
</comment>
<sequence length="151" mass="17868">MFTSLFLLYNYKENEPHPLRPCFLPIHTIFELNRRIQKTHILTKFNDYWNKNVTSIVFTSFYYIHKEKTAPTPGGHVFLPIWTIFELVRDINETNVLFKFDDDRAKIVSSTVFTRFLYSHIMNTAPPPGGHIFQRTGTIFQLKQNIIKTNI</sequence>